<dbReference type="CDD" id="cd00303">
    <property type="entry name" value="retropepsin_like"/>
    <property type="match status" value="1"/>
</dbReference>
<dbReference type="EMBL" id="CP144751">
    <property type="protein sequence ID" value="WVZ83377.1"/>
    <property type="molecule type" value="Genomic_DNA"/>
</dbReference>
<gene>
    <name evidence="2" type="ORF">U9M48_030535</name>
</gene>
<dbReference type="SUPFAM" id="SSF56672">
    <property type="entry name" value="DNA/RNA polymerases"/>
    <property type="match status" value="1"/>
</dbReference>
<feature type="region of interest" description="Disordered" evidence="1">
    <location>
        <begin position="219"/>
        <end position="238"/>
    </location>
</feature>
<feature type="compositionally biased region" description="Basic and acidic residues" evidence="1">
    <location>
        <begin position="177"/>
        <end position="191"/>
    </location>
</feature>
<evidence type="ECO:0000313" key="2">
    <source>
        <dbReference type="EMBL" id="WVZ83377.1"/>
    </source>
</evidence>
<reference evidence="2 3" key="1">
    <citation type="submission" date="2024-02" db="EMBL/GenBank/DDBJ databases">
        <title>High-quality chromosome-scale genome assembly of Pensacola bahiagrass (Paspalum notatum Flugge var. saurae).</title>
        <authorList>
            <person name="Vega J.M."/>
            <person name="Podio M."/>
            <person name="Orjuela J."/>
            <person name="Siena L.A."/>
            <person name="Pessino S.C."/>
            <person name="Combes M.C."/>
            <person name="Mariac C."/>
            <person name="Albertini E."/>
            <person name="Pupilli F."/>
            <person name="Ortiz J.P.A."/>
            <person name="Leblanc O."/>
        </authorList>
    </citation>
    <scope>NUCLEOTIDE SEQUENCE [LARGE SCALE GENOMIC DNA]</scope>
    <source>
        <strain evidence="2">R1</strain>
        <tissue evidence="2">Leaf</tissue>
    </source>
</reference>
<feature type="compositionally biased region" description="Basic and acidic residues" evidence="1">
    <location>
        <begin position="221"/>
        <end position="233"/>
    </location>
</feature>
<dbReference type="GO" id="GO:0006508">
    <property type="term" value="P:proteolysis"/>
    <property type="evidence" value="ECO:0007669"/>
    <property type="project" value="InterPro"/>
</dbReference>
<dbReference type="PANTHER" id="PTHR15503:SF43">
    <property type="entry name" value="REVERSE TRANSCRIPTASE RNASE H-LIKE DOMAIN-CONTAINING PROTEIN"/>
    <property type="match status" value="1"/>
</dbReference>
<accession>A0AAQ3U3R8</accession>
<dbReference type="InterPro" id="IPR021109">
    <property type="entry name" value="Peptidase_aspartic_dom_sf"/>
</dbReference>
<evidence type="ECO:0000313" key="3">
    <source>
        <dbReference type="Proteomes" id="UP001341281"/>
    </source>
</evidence>
<dbReference type="InterPro" id="IPR032567">
    <property type="entry name" value="RTL1-rel"/>
</dbReference>
<dbReference type="PANTHER" id="PTHR15503">
    <property type="entry name" value="LDOC1 RELATED"/>
    <property type="match status" value="1"/>
</dbReference>
<organism evidence="2 3">
    <name type="scientific">Paspalum notatum var. saurae</name>
    <dbReference type="NCBI Taxonomy" id="547442"/>
    <lineage>
        <taxon>Eukaryota</taxon>
        <taxon>Viridiplantae</taxon>
        <taxon>Streptophyta</taxon>
        <taxon>Embryophyta</taxon>
        <taxon>Tracheophyta</taxon>
        <taxon>Spermatophyta</taxon>
        <taxon>Magnoliopsida</taxon>
        <taxon>Liliopsida</taxon>
        <taxon>Poales</taxon>
        <taxon>Poaceae</taxon>
        <taxon>PACMAD clade</taxon>
        <taxon>Panicoideae</taxon>
        <taxon>Andropogonodae</taxon>
        <taxon>Paspaleae</taxon>
        <taxon>Paspalinae</taxon>
        <taxon>Paspalum</taxon>
    </lineage>
</organism>
<dbReference type="PROSITE" id="PS00141">
    <property type="entry name" value="ASP_PROTEASE"/>
    <property type="match status" value="1"/>
</dbReference>
<proteinExistence type="predicted"/>
<dbReference type="GO" id="GO:0004190">
    <property type="term" value="F:aspartic-type endopeptidase activity"/>
    <property type="evidence" value="ECO:0007669"/>
    <property type="project" value="InterPro"/>
</dbReference>
<name>A0AAQ3U3R8_PASNO</name>
<keyword evidence="3" id="KW-1185">Reference proteome</keyword>
<dbReference type="AlphaFoldDB" id="A0AAQ3U3R8"/>
<protein>
    <submittedName>
        <fullName evidence="2">Uncharacterized protein</fullName>
    </submittedName>
</protein>
<dbReference type="SUPFAM" id="SSF50630">
    <property type="entry name" value="Acid proteases"/>
    <property type="match status" value="1"/>
</dbReference>
<dbReference type="InterPro" id="IPR043502">
    <property type="entry name" value="DNA/RNA_pol_sf"/>
</dbReference>
<sequence>MAKWAAAASDEPLWFIIVFPPTQFFQFSSPYCYLNNLVSDSTILLLPFSTTVRFFRSTMDPSSVQLILDEMKKMQQSQDARFNDLETSFTGVYDDRLASIESATTSLTEANNITQWCSSIDSNVDILKLETGSIRKHLERVVQEIHTSSAGILPNPPVTATTTAATPDAAKLHHSSPNRDHEMGREEVTTPHRVTEVKQSAFLLTQHCQLKGPHPLPLPPHTDKFTPLNDKKQSLPNSQPVQDKLAALKAYRKAQGLCFSCGDKWAPRHKCSSTVQRQMIQGIWELFHLSAEEEDTPSSPTSSAQLFITLSQEAVTGHSTPTTLKFQGDLSGHNILILVDSGSTHTFVSASLASQLTEATPLLSPIMVQVANGSTIMCNSELLNTSWTMQGYSFTLPMKILPFHYQGKLVQLQGQLPNDYELHTIELSVLVDIPSTRDIPPFIQSVLDQHTTVFEVPHGLPPSRSVDHCIPLIDGAQPFVIRPYRYSPALKTEIEKQVTQC</sequence>
<dbReference type="Proteomes" id="UP001341281">
    <property type="component" value="Chromosome 07"/>
</dbReference>
<feature type="region of interest" description="Disordered" evidence="1">
    <location>
        <begin position="167"/>
        <end position="191"/>
    </location>
</feature>
<evidence type="ECO:0000256" key="1">
    <source>
        <dbReference type="SAM" id="MobiDB-lite"/>
    </source>
</evidence>
<dbReference type="InterPro" id="IPR001969">
    <property type="entry name" value="Aspartic_peptidase_AS"/>
</dbReference>
<dbReference type="Gene3D" id="2.40.70.10">
    <property type="entry name" value="Acid Proteases"/>
    <property type="match status" value="1"/>
</dbReference>